<evidence type="ECO:0000256" key="8">
    <source>
        <dbReference type="PROSITE-ProRule" id="PRU00047"/>
    </source>
</evidence>
<dbReference type="PROSITE" id="PS50994">
    <property type="entry name" value="INTEGRASE"/>
    <property type="match status" value="1"/>
</dbReference>
<dbReference type="InterPro" id="IPR041373">
    <property type="entry name" value="RT_RNaseH"/>
</dbReference>
<dbReference type="GO" id="GO:0008270">
    <property type="term" value="F:zinc ion binding"/>
    <property type="evidence" value="ECO:0007669"/>
    <property type="project" value="UniProtKB-KW"/>
</dbReference>
<dbReference type="InterPro" id="IPR036397">
    <property type="entry name" value="RNaseH_sf"/>
</dbReference>
<evidence type="ECO:0000259" key="12">
    <source>
        <dbReference type="PROSITE" id="PS50994"/>
    </source>
</evidence>
<evidence type="ECO:0000256" key="9">
    <source>
        <dbReference type="SAM" id="MobiDB-lite"/>
    </source>
</evidence>
<dbReference type="InterPro" id="IPR041588">
    <property type="entry name" value="Integrase_H2C2"/>
</dbReference>
<dbReference type="InterPro" id="IPR050951">
    <property type="entry name" value="Retrovirus_Pol_polyprotein"/>
</dbReference>
<evidence type="ECO:0000259" key="11">
    <source>
        <dbReference type="PROSITE" id="PS50878"/>
    </source>
</evidence>
<feature type="domain" description="Integrase catalytic" evidence="12">
    <location>
        <begin position="1078"/>
        <end position="1234"/>
    </location>
</feature>
<dbReference type="GO" id="GO:0004190">
    <property type="term" value="F:aspartic-type endopeptidase activity"/>
    <property type="evidence" value="ECO:0007669"/>
    <property type="project" value="InterPro"/>
</dbReference>
<keyword evidence="8" id="KW-0863">Zinc-finger</keyword>
<dbReference type="Proteomes" id="UP000046395">
    <property type="component" value="Unassembled WGS sequence"/>
</dbReference>
<keyword evidence="4" id="KW-0540">Nuclease</keyword>
<protein>
    <recommendedName>
        <fullName evidence="1">RNA-directed DNA polymerase</fullName>
        <ecNumber evidence="1">2.7.7.49</ecNumber>
    </recommendedName>
</protein>
<keyword evidence="2" id="KW-0808">Transferase</keyword>
<dbReference type="WBParaSite" id="TMUE_1000004415.1">
    <property type="protein sequence ID" value="TMUE_1000004415.1"/>
    <property type="gene ID" value="WBGene00298946"/>
</dbReference>
<dbReference type="GO" id="GO:0003964">
    <property type="term" value="F:RNA-directed DNA polymerase activity"/>
    <property type="evidence" value="ECO:0007669"/>
    <property type="project" value="UniProtKB-KW"/>
</dbReference>
<dbReference type="InterPro" id="IPR036875">
    <property type="entry name" value="Znf_CCHC_sf"/>
</dbReference>
<dbReference type="EC" id="2.7.7.49" evidence="1"/>
<dbReference type="GO" id="GO:0003676">
    <property type="term" value="F:nucleic acid binding"/>
    <property type="evidence" value="ECO:0007669"/>
    <property type="project" value="InterPro"/>
</dbReference>
<dbReference type="PROSITE" id="PS50158">
    <property type="entry name" value="ZF_CCHC"/>
    <property type="match status" value="1"/>
</dbReference>
<evidence type="ECO:0000313" key="13">
    <source>
        <dbReference type="Proteomes" id="UP000046395"/>
    </source>
</evidence>
<evidence type="ECO:0000256" key="4">
    <source>
        <dbReference type="ARBA" id="ARBA00022722"/>
    </source>
</evidence>
<dbReference type="FunFam" id="1.10.340.70:FF:000001">
    <property type="entry name" value="Retrovirus-related Pol polyprotein from transposon gypsy-like Protein"/>
    <property type="match status" value="1"/>
</dbReference>
<dbReference type="Gene3D" id="3.10.10.10">
    <property type="entry name" value="HIV Type 1 Reverse Transcriptase, subunit A, domain 1"/>
    <property type="match status" value="1"/>
</dbReference>
<dbReference type="SUPFAM" id="SSF53098">
    <property type="entry name" value="Ribonuclease H-like"/>
    <property type="match status" value="1"/>
</dbReference>
<dbReference type="Gene3D" id="3.30.70.270">
    <property type="match status" value="2"/>
</dbReference>
<sequence length="1400" mass="158668">MAKSTQTKAEMPLVPPTINVSLPRQFDSGDFLEWATRLELCSRSNGWSDAVMAMKLPTLLEGEAYRVYQSLHKEVLNTYSSLKEALNTRLLPAELLHSALQHFEERKLKPGETVEAFAYHLRRLLRLAMPSLDDASTENLLLHHFVRGLPSAHSRALRLCDDIKTLEDAVSKARLISDIDSEETNRSSPSAATTNALDNKLDQLTYAVQQLHLQLHARQQTNDSTPPYFQPSRGIPRQRYDDKRRCFSCGTVGHIARNCQRSRQPNRGQARANSNPRTDAQQDGNISFSSLITIGQNSLNCTAFGKIGDTDMEVLIDSGSSTSLISAKTFHQLNTAVKSRQVTAAYLVTASGQKVAIHHAVVLPLEMGQLRTQREFLVVDGLGLSLLLGMDFLCRYKAQIDFADMSMKGPLVGSVTLNTSSPRDAATSNRFKGYTTTAHVANTALVDKDDRILEACAMPQLLDNKVDLPECPALFYNLVKSNAKLFQEKPGRTSAAFHIISIGTSPPIRIPPRKVPVHLRQDVEQQIVKMVENGIIRRSSSPWLFPAVFIKKKTGELRICIDYRELNKLTRKDAYPLPLPDEVQDRIGGATVFSTLDLNSGFWQLPIHPNDCEKTAFSPGPGLGLYEFVCMPFGLTGGPSSFQRLMDRVLNGLKFAMVYLDDVLIFSRDQDEHHRHLAAVFRRLIENGLTLRGSKCHLAKSQIRYLGHVFSARGMEPEHSKVSTIMAVQQPINIKGVRQFVGLASYYRRYVKNFAAIAAPLHQLLEKASTFQWNSTAEEAFQRLKLILTSAPILANTCFQKELDLFTDASDNGLEAVLEQNGKVIAYASRALRRSERNYSTIEKECLAIIFATKAFRHYLLAKHFTVYTDHSPLQWLSAQKMEGRLCRWALALQEFDFTIKYRKGNSNQNADALSRLLPSDSSHASAAIQITTPFIKDEQLAMAQQADPTITEVIRSFQSRRPPIGNQWRRFPLRRFAQLFPRLQLSNGILFIKQTSEIGEKYVVPVIPLHMRNMLIKSCHEAQTAGHLGIDRALTRLASQAFWIGMRRDVTRFCNECQTCQKCNLPRPTKAPLQNMPIGRPWERLGMDILELPQSSAGNRYALVIQDYFTKWVSALPLKDQTATNIAKHLVNLFCQMGPPEVIHTDQGRNFESDVLTEVWNTFRIRKTRTTPYHPQGDGLVERTNRAILQILRTLAAKDSEWDHLLPAAVLAYNTSKHTSTGFSPYQLIFGRQSFDVNHITRMHENNRYDPPSYYDPLLTRMKRAYITAKRNLYEAAERQCRQYNAHTDACRTFHPGDKVWLYKRNCAKLEPRWEGNWRVLKSLGPVNLKIENNVGRTRVVHANDIRIQQQGENHEDQLQFHHIPTKNEISSPCKDRATQGRPLRIRKPPPWHKDYAII</sequence>
<evidence type="ECO:0000313" key="14">
    <source>
        <dbReference type="WBParaSite" id="TMUE_1000004415.1"/>
    </source>
</evidence>
<dbReference type="Gene3D" id="2.30.30.850">
    <property type="match status" value="1"/>
</dbReference>
<keyword evidence="7" id="KW-0695">RNA-directed DNA polymerase</keyword>
<accession>A0A5S6QBE1</accession>
<evidence type="ECO:0000256" key="2">
    <source>
        <dbReference type="ARBA" id="ARBA00022679"/>
    </source>
</evidence>
<dbReference type="Pfam" id="PF00078">
    <property type="entry name" value="RVT_1"/>
    <property type="match status" value="1"/>
</dbReference>
<keyword evidence="6" id="KW-0378">Hydrolase</keyword>
<dbReference type="SUPFAM" id="SSF56672">
    <property type="entry name" value="DNA/RNA polymerases"/>
    <property type="match status" value="1"/>
</dbReference>
<dbReference type="InterPro" id="IPR001878">
    <property type="entry name" value="Znf_CCHC"/>
</dbReference>
<evidence type="ECO:0000259" key="10">
    <source>
        <dbReference type="PROSITE" id="PS50158"/>
    </source>
</evidence>
<dbReference type="Gene3D" id="3.30.420.10">
    <property type="entry name" value="Ribonuclease H-like superfamily/Ribonuclease H"/>
    <property type="match status" value="1"/>
</dbReference>
<dbReference type="SUPFAM" id="SSF57756">
    <property type="entry name" value="Retrovirus zinc finger-like domains"/>
    <property type="match status" value="1"/>
</dbReference>
<dbReference type="PANTHER" id="PTHR37984:SF5">
    <property type="entry name" value="PROTEIN NYNRIN-LIKE"/>
    <property type="match status" value="1"/>
</dbReference>
<feature type="domain" description="CCHC-type" evidence="10">
    <location>
        <begin position="244"/>
        <end position="261"/>
    </location>
</feature>
<dbReference type="GO" id="GO:0042575">
    <property type="term" value="C:DNA polymerase complex"/>
    <property type="evidence" value="ECO:0007669"/>
    <property type="project" value="UniProtKB-ARBA"/>
</dbReference>
<dbReference type="FunFam" id="3.10.20.370:FF:000001">
    <property type="entry name" value="Retrovirus-related Pol polyprotein from transposon 17.6-like protein"/>
    <property type="match status" value="1"/>
</dbReference>
<dbReference type="SUPFAM" id="SSF50630">
    <property type="entry name" value="Acid proteases"/>
    <property type="match status" value="1"/>
</dbReference>
<dbReference type="Pfam" id="PF00665">
    <property type="entry name" value="rve"/>
    <property type="match status" value="1"/>
</dbReference>
<dbReference type="InterPro" id="IPR000477">
    <property type="entry name" value="RT_dom"/>
</dbReference>
<evidence type="ECO:0000256" key="7">
    <source>
        <dbReference type="ARBA" id="ARBA00022918"/>
    </source>
</evidence>
<dbReference type="GO" id="GO:0015074">
    <property type="term" value="P:DNA integration"/>
    <property type="evidence" value="ECO:0007669"/>
    <property type="project" value="InterPro"/>
</dbReference>
<dbReference type="InterPro" id="IPR012337">
    <property type="entry name" value="RNaseH-like_sf"/>
</dbReference>
<dbReference type="SMART" id="SM00343">
    <property type="entry name" value="ZnF_C2HC"/>
    <property type="match status" value="1"/>
</dbReference>
<dbReference type="Pfam" id="PF17917">
    <property type="entry name" value="RT_RNaseH"/>
    <property type="match status" value="1"/>
</dbReference>
<dbReference type="PANTHER" id="PTHR37984">
    <property type="entry name" value="PROTEIN CBG26694"/>
    <property type="match status" value="1"/>
</dbReference>
<keyword evidence="8" id="KW-0479">Metal-binding</keyword>
<dbReference type="InterPro" id="IPR001969">
    <property type="entry name" value="Aspartic_peptidase_AS"/>
</dbReference>
<dbReference type="PROSITE" id="PS00141">
    <property type="entry name" value="ASP_PROTEASE"/>
    <property type="match status" value="1"/>
</dbReference>
<keyword evidence="5" id="KW-0255">Endonuclease</keyword>
<dbReference type="InterPro" id="IPR001584">
    <property type="entry name" value="Integrase_cat-core"/>
</dbReference>
<dbReference type="PROSITE" id="PS50878">
    <property type="entry name" value="RT_POL"/>
    <property type="match status" value="1"/>
</dbReference>
<reference evidence="14" key="1">
    <citation type="submission" date="2019-12" db="UniProtKB">
        <authorList>
            <consortium name="WormBaseParasite"/>
        </authorList>
    </citation>
    <scope>IDENTIFICATION</scope>
</reference>
<dbReference type="Pfam" id="PF13975">
    <property type="entry name" value="gag-asp_proteas"/>
    <property type="match status" value="1"/>
</dbReference>
<dbReference type="Gene3D" id="2.40.70.10">
    <property type="entry name" value="Acid Proteases"/>
    <property type="match status" value="1"/>
</dbReference>
<dbReference type="Gene3D" id="1.10.340.70">
    <property type="match status" value="1"/>
</dbReference>
<feature type="region of interest" description="Disordered" evidence="9">
    <location>
        <begin position="259"/>
        <end position="283"/>
    </location>
</feature>
<dbReference type="CDD" id="cd01647">
    <property type="entry name" value="RT_LTR"/>
    <property type="match status" value="1"/>
</dbReference>
<organism evidence="13 14">
    <name type="scientific">Trichuris muris</name>
    <name type="common">Mouse whipworm</name>
    <dbReference type="NCBI Taxonomy" id="70415"/>
    <lineage>
        <taxon>Eukaryota</taxon>
        <taxon>Metazoa</taxon>
        <taxon>Ecdysozoa</taxon>
        <taxon>Nematoda</taxon>
        <taxon>Enoplea</taxon>
        <taxon>Dorylaimia</taxon>
        <taxon>Trichinellida</taxon>
        <taxon>Trichuridae</taxon>
        <taxon>Trichuris</taxon>
    </lineage>
</organism>
<dbReference type="InterPro" id="IPR043502">
    <property type="entry name" value="DNA/RNA_pol_sf"/>
</dbReference>
<evidence type="ECO:0000256" key="5">
    <source>
        <dbReference type="ARBA" id="ARBA00022759"/>
    </source>
</evidence>
<evidence type="ECO:0000256" key="6">
    <source>
        <dbReference type="ARBA" id="ARBA00022801"/>
    </source>
</evidence>
<evidence type="ECO:0000256" key="1">
    <source>
        <dbReference type="ARBA" id="ARBA00012493"/>
    </source>
</evidence>
<feature type="domain" description="Reverse transcriptase" evidence="11">
    <location>
        <begin position="531"/>
        <end position="710"/>
    </location>
</feature>
<evidence type="ECO:0000256" key="3">
    <source>
        <dbReference type="ARBA" id="ARBA00022695"/>
    </source>
</evidence>
<dbReference type="InterPro" id="IPR043128">
    <property type="entry name" value="Rev_trsase/Diguanyl_cyclase"/>
</dbReference>
<dbReference type="STRING" id="70415.A0A5S6QBE1"/>
<dbReference type="InterPro" id="IPR021109">
    <property type="entry name" value="Peptidase_aspartic_dom_sf"/>
</dbReference>
<dbReference type="Pfam" id="PF17921">
    <property type="entry name" value="Integrase_H2C2"/>
    <property type="match status" value="1"/>
</dbReference>
<proteinExistence type="predicted"/>
<keyword evidence="3" id="KW-0548">Nucleotidyltransferase</keyword>
<dbReference type="Gene3D" id="3.10.20.370">
    <property type="match status" value="1"/>
</dbReference>
<dbReference type="Gene3D" id="4.10.60.10">
    <property type="entry name" value="Zinc finger, CCHC-type"/>
    <property type="match status" value="1"/>
</dbReference>
<keyword evidence="13" id="KW-1185">Reference proteome</keyword>
<dbReference type="GO" id="GO:0004519">
    <property type="term" value="F:endonuclease activity"/>
    <property type="evidence" value="ECO:0007669"/>
    <property type="project" value="UniProtKB-KW"/>
</dbReference>
<dbReference type="GO" id="GO:0019899">
    <property type="term" value="F:enzyme binding"/>
    <property type="evidence" value="ECO:0007669"/>
    <property type="project" value="UniProtKB-ARBA"/>
</dbReference>
<keyword evidence="8" id="KW-0862">Zinc</keyword>
<dbReference type="FunFam" id="3.30.420.10:FF:000032">
    <property type="entry name" value="Retrovirus-related Pol polyprotein from transposon 297-like Protein"/>
    <property type="match status" value="1"/>
</dbReference>
<dbReference type="GO" id="GO:0006508">
    <property type="term" value="P:proteolysis"/>
    <property type="evidence" value="ECO:0007669"/>
    <property type="project" value="InterPro"/>
</dbReference>
<dbReference type="CDD" id="cd00303">
    <property type="entry name" value="retropepsin_like"/>
    <property type="match status" value="1"/>
</dbReference>
<name>A0A5S6QBE1_TRIMR</name>
<dbReference type="CDD" id="cd09274">
    <property type="entry name" value="RNase_HI_RT_Ty3"/>
    <property type="match status" value="1"/>
</dbReference>
<dbReference type="FunFam" id="3.30.70.270:FF:000020">
    <property type="entry name" value="Transposon Tf2-6 polyprotein-like Protein"/>
    <property type="match status" value="1"/>
</dbReference>